<gene>
    <name evidence="10" type="ORF">NITHO_5530005</name>
</gene>
<feature type="binding site" description="in other chain" evidence="8">
    <location>
        <begin position="26"/>
        <end position="28"/>
    </location>
    <ligand>
        <name>FMN</name>
        <dbReference type="ChEBI" id="CHEBI:58210"/>
        <note>ligand shared between dimeric partners</note>
    </ligand>
</feature>
<evidence type="ECO:0000256" key="8">
    <source>
        <dbReference type="PIRSR" id="PIRSR000232-1"/>
    </source>
</evidence>
<keyword evidence="4 7" id="KW-0521">NADP</keyword>
<dbReference type="AlphaFoldDB" id="I4EM22"/>
<evidence type="ECO:0000259" key="9">
    <source>
        <dbReference type="Pfam" id="PF00881"/>
    </source>
</evidence>
<reference evidence="10 11" key="1">
    <citation type="journal article" date="2012" name="ISME J.">
        <title>Nitrification expanded: discovery, physiology and genomics of a nitrite-oxidizing bacterium from the phylum Chloroflexi.</title>
        <authorList>
            <person name="Sorokin D.Y."/>
            <person name="Lucker S."/>
            <person name="Vejmelkova D."/>
            <person name="Kostrikina N.A."/>
            <person name="Kleerebezem R."/>
            <person name="Rijpstra W.I."/>
            <person name="Damste J.S."/>
            <person name="Le Paslier D."/>
            <person name="Muyzer G."/>
            <person name="Wagner M."/>
            <person name="van Loosdrecht M.C."/>
            <person name="Daims H."/>
        </authorList>
    </citation>
    <scope>NUCLEOTIDE SEQUENCE [LARGE SCALE GENOMIC DNA]</scope>
    <source>
        <strain evidence="11">none</strain>
    </source>
</reference>
<evidence type="ECO:0000256" key="5">
    <source>
        <dbReference type="ARBA" id="ARBA00023002"/>
    </source>
</evidence>
<sequence>MTSGVEERSPSGVEVSMVVLEAIRTRRSIGKVGPERPPREAIQQILDAATWAPTHHKTQPWRFYVLAGRAREALGEVMAECKAAQVSGSKAESKVEKARRKPLRAPVIVAVAVQPSRDEDVVEIEEIAATSAAVQNMLLAAHAMGLGAIWRTGDPCYDPKVQAFFGLQEPARLLGFVYLGYPAVSSLRGKRIPAEELTVWLGWEDELAEGE</sequence>
<comment type="similarity">
    <text evidence="1 7">Belongs to the nitroreductase family.</text>
</comment>
<dbReference type="InterPro" id="IPR052530">
    <property type="entry name" value="NAD(P)H_nitroreductase"/>
</dbReference>
<dbReference type="Proteomes" id="UP000004221">
    <property type="component" value="Unassembled WGS sequence"/>
</dbReference>
<dbReference type="RefSeq" id="WP_008480872.1">
    <property type="nucleotide sequence ID" value="NZ_CAGS01000505.1"/>
</dbReference>
<evidence type="ECO:0000313" key="11">
    <source>
        <dbReference type="Proteomes" id="UP000004221"/>
    </source>
</evidence>
<dbReference type="EMBL" id="CAGS01000505">
    <property type="protein sequence ID" value="CCF85735.1"/>
    <property type="molecule type" value="Genomic_DNA"/>
</dbReference>
<evidence type="ECO:0000256" key="3">
    <source>
        <dbReference type="ARBA" id="ARBA00022643"/>
    </source>
</evidence>
<feature type="binding site" description="in other chain" evidence="8">
    <location>
        <begin position="150"/>
        <end position="152"/>
    </location>
    <ligand>
        <name>FMN</name>
        <dbReference type="ChEBI" id="CHEBI:58210"/>
        <note>ligand shared between dimeric partners</note>
    </ligand>
</feature>
<evidence type="ECO:0000256" key="6">
    <source>
        <dbReference type="ARBA" id="ARBA00023027"/>
    </source>
</evidence>
<dbReference type="PANTHER" id="PTHR43821:SF1">
    <property type="entry name" value="NAD(P)H NITROREDUCTASE YDJA-RELATED"/>
    <property type="match status" value="1"/>
</dbReference>
<accession>I4EM22</accession>
<keyword evidence="11" id="KW-1185">Reference proteome</keyword>
<protein>
    <recommendedName>
        <fullName evidence="7">Putative NAD(P)H nitroreductase</fullName>
        <ecNumber evidence="7">1.-.-.-</ecNumber>
    </recommendedName>
</protein>
<dbReference type="InterPro" id="IPR000415">
    <property type="entry name" value="Nitroreductase-like"/>
</dbReference>
<keyword evidence="3 7" id="KW-0288">FMN</keyword>
<dbReference type="CDD" id="cd02135">
    <property type="entry name" value="YdjA-like"/>
    <property type="match status" value="1"/>
</dbReference>
<name>I4EM22_9BACT</name>
<dbReference type="GO" id="GO:0016491">
    <property type="term" value="F:oxidoreductase activity"/>
    <property type="evidence" value="ECO:0007669"/>
    <property type="project" value="UniProtKB-UniRule"/>
</dbReference>
<feature type="domain" description="Nitroreductase" evidence="9">
    <location>
        <begin position="23"/>
        <end position="181"/>
    </location>
</feature>
<dbReference type="InterPro" id="IPR026021">
    <property type="entry name" value="YdjA-like"/>
</dbReference>
<dbReference type="EC" id="1.-.-.-" evidence="7"/>
<evidence type="ECO:0000256" key="7">
    <source>
        <dbReference type="PIRNR" id="PIRNR000232"/>
    </source>
</evidence>
<organism evidence="10 11">
    <name type="scientific">Nitrolancea hollandica Lb</name>
    <dbReference type="NCBI Taxonomy" id="1129897"/>
    <lineage>
        <taxon>Bacteria</taxon>
        <taxon>Pseudomonadati</taxon>
        <taxon>Thermomicrobiota</taxon>
        <taxon>Thermomicrobia</taxon>
        <taxon>Sphaerobacterales</taxon>
        <taxon>Sphaerobacterineae</taxon>
        <taxon>Sphaerobacteraceae</taxon>
        <taxon>Nitrolancea</taxon>
    </lineage>
</organism>
<evidence type="ECO:0000256" key="1">
    <source>
        <dbReference type="ARBA" id="ARBA00007118"/>
    </source>
</evidence>
<keyword evidence="2 7" id="KW-0285">Flavoprotein</keyword>
<dbReference type="Pfam" id="PF00881">
    <property type="entry name" value="Nitroreductase"/>
    <property type="match status" value="1"/>
</dbReference>
<keyword evidence="5 7" id="KW-0560">Oxidoreductase</keyword>
<dbReference type="PANTHER" id="PTHR43821">
    <property type="entry name" value="NAD(P)H NITROREDUCTASE YDJA-RELATED"/>
    <property type="match status" value="1"/>
</dbReference>
<keyword evidence="6 7" id="KW-0520">NAD</keyword>
<dbReference type="Gene3D" id="3.40.109.10">
    <property type="entry name" value="NADH Oxidase"/>
    <property type="match status" value="1"/>
</dbReference>
<feature type="binding site" evidence="8">
    <location>
        <position position="55"/>
    </location>
    <ligand>
        <name>FMN</name>
        <dbReference type="ChEBI" id="CHEBI:58210"/>
        <note>ligand shared between dimeric partners</note>
    </ligand>
</feature>
<proteinExistence type="inferred from homology"/>
<dbReference type="InterPro" id="IPR029479">
    <property type="entry name" value="Nitroreductase"/>
</dbReference>
<comment type="caution">
    <text evidence="10">The sequence shown here is derived from an EMBL/GenBank/DDBJ whole genome shotgun (WGS) entry which is preliminary data.</text>
</comment>
<evidence type="ECO:0000313" key="10">
    <source>
        <dbReference type="EMBL" id="CCF85735.1"/>
    </source>
</evidence>
<comment type="cofactor">
    <cofactor evidence="8">
        <name>FMN</name>
        <dbReference type="ChEBI" id="CHEBI:58210"/>
    </cofactor>
    <text evidence="8">Binds 1 FMN per subunit.</text>
</comment>
<evidence type="ECO:0000256" key="2">
    <source>
        <dbReference type="ARBA" id="ARBA00022630"/>
    </source>
</evidence>
<dbReference type="SUPFAM" id="SSF55469">
    <property type="entry name" value="FMN-dependent nitroreductase-like"/>
    <property type="match status" value="1"/>
</dbReference>
<dbReference type="PIRSF" id="PIRSF000232">
    <property type="entry name" value="YdjA"/>
    <property type="match status" value="1"/>
</dbReference>
<evidence type="ECO:0000256" key="4">
    <source>
        <dbReference type="ARBA" id="ARBA00022857"/>
    </source>
</evidence>